<evidence type="ECO:0000259" key="12">
    <source>
        <dbReference type="Pfam" id="PF00759"/>
    </source>
</evidence>
<feature type="compositionally biased region" description="Pro residues" evidence="11">
    <location>
        <begin position="577"/>
        <end position="622"/>
    </location>
</feature>
<comment type="caution">
    <text evidence="13">The sequence shown here is derived from an EMBL/GenBank/DDBJ whole genome shotgun (WGS) entry which is preliminary data.</text>
</comment>
<feature type="region of interest" description="Disordered" evidence="11">
    <location>
        <begin position="567"/>
        <end position="631"/>
    </location>
</feature>
<reference evidence="13" key="1">
    <citation type="journal article" date="2021" name="Proc. Natl. Acad. Sci. U.S.A.">
        <title>Three genomes in the algal genus Volvox reveal the fate of a haploid sex-determining region after a transition to homothallism.</title>
        <authorList>
            <person name="Yamamoto K."/>
            <person name="Hamaji T."/>
            <person name="Kawai-Toyooka H."/>
            <person name="Matsuzaki R."/>
            <person name="Takahashi F."/>
            <person name="Nishimura Y."/>
            <person name="Kawachi M."/>
            <person name="Noguchi H."/>
            <person name="Minakuchi Y."/>
            <person name="Umen J.G."/>
            <person name="Toyoda A."/>
            <person name="Nozaki H."/>
        </authorList>
    </citation>
    <scope>NUCLEOTIDE SEQUENCE</scope>
    <source>
        <strain evidence="13">NIES-3786</strain>
    </source>
</reference>
<keyword evidence="4 10" id="KW-0136">Cellulose degradation</keyword>
<evidence type="ECO:0000256" key="11">
    <source>
        <dbReference type="SAM" id="MobiDB-lite"/>
    </source>
</evidence>
<dbReference type="InterPro" id="IPR008928">
    <property type="entry name" value="6-hairpin_glycosidase_sf"/>
</dbReference>
<evidence type="ECO:0000256" key="10">
    <source>
        <dbReference type="RuleBase" id="RU361166"/>
    </source>
</evidence>
<keyword evidence="6 8" id="KW-0326">Glycosidase</keyword>
<dbReference type="PROSITE" id="PS00698">
    <property type="entry name" value="GH9_3"/>
    <property type="match status" value="1"/>
</dbReference>
<evidence type="ECO:0000256" key="7">
    <source>
        <dbReference type="ARBA" id="ARBA00023326"/>
    </source>
</evidence>
<feature type="chain" id="PRO_5042621188" description="Endoglucanase" evidence="10">
    <location>
        <begin position="26"/>
        <end position="808"/>
    </location>
</feature>
<evidence type="ECO:0000256" key="2">
    <source>
        <dbReference type="ARBA" id="ARBA00007072"/>
    </source>
</evidence>
<dbReference type="GO" id="GO:0008810">
    <property type="term" value="F:cellulase activity"/>
    <property type="evidence" value="ECO:0007669"/>
    <property type="project" value="UniProtKB-EC"/>
</dbReference>
<dbReference type="GO" id="GO:0030245">
    <property type="term" value="P:cellulose catabolic process"/>
    <property type="evidence" value="ECO:0007669"/>
    <property type="project" value="UniProtKB-KW"/>
</dbReference>
<organism evidence="13 14">
    <name type="scientific">Volvox reticuliferus</name>
    <dbReference type="NCBI Taxonomy" id="1737510"/>
    <lineage>
        <taxon>Eukaryota</taxon>
        <taxon>Viridiplantae</taxon>
        <taxon>Chlorophyta</taxon>
        <taxon>core chlorophytes</taxon>
        <taxon>Chlorophyceae</taxon>
        <taxon>CS clade</taxon>
        <taxon>Chlamydomonadales</taxon>
        <taxon>Volvocaceae</taxon>
        <taxon>Volvox</taxon>
    </lineage>
</organism>
<feature type="domain" description="Glycoside hydrolase family 9" evidence="12">
    <location>
        <begin position="32"/>
        <end position="524"/>
    </location>
</feature>
<dbReference type="InterPro" id="IPR001701">
    <property type="entry name" value="Glyco_hydro_9"/>
</dbReference>
<evidence type="ECO:0000256" key="5">
    <source>
        <dbReference type="ARBA" id="ARBA00023277"/>
    </source>
</evidence>
<keyword evidence="5 8" id="KW-0119">Carbohydrate metabolism</keyword>
<evidence type="ECO:0000256" key="9">
    <source>
        <dbReference type="PROSITE-ProRule" id="PRU10060"/>
    </source>
</evidence>
<keyword evidence="3 8" id="KW-0378">Hydrolase</keyword>
<comment type="catalytic activity">
    <reaction evidence="1 10">
        <text>Endohydrolysis of (1-&gt;4)-beta-D-glucosidic linkages in cellulose, lichenin and cereal beta-D-glucans.</text>
        <dbReference type="EC" id="3.2.1.4"/>
    </reaction>
</comment>
<accession>A0A8J4C3G8</accession>
<dbReference type="EMBL" id="BNCP01000006">
    <property type="protein sequence ID" value="GIL74807.1"/>
    <property type="molecule type" value="Genomic_DNA"/>
</dbReference>
<dbReference type="InterPro" id="IPR012341">
    <property type="entry name" value="6hp_glycosidase-like_sf"/>
</dbReference>
<evidence type="ECO:0000256" key="3">
    <source>
        <dbReference type="ARBA" id="ARBA00022801"/>
    </source>
</evidence>
<feature type="active site" evidence="9">
    <location>
        <position position="502"/>
    </location>
</feature>
<dbReference type="Proteomes" id="UP000747110">
    <property type="component" value="Unassembled WGS sequence"/>
</dbReference>
<sequence>MSRFRFKLAITFLIVCLNRNSLADAVQLQHNFSNLLGLSFRFYEAQMSGEVPSWSRASLVQGGWRNRSHTQDGFGPDGIGLSLSGGWYDSGDHLKISLPLGVTVSMLAYGALTWEESYRKAGQWDVAVQNLDWAASYLIKCHVNASDTPSENTFVAQVGDGGTDHNLYWGRPEQQPEGGVEGSTGWRPVYLLTAEQGKGGDIVSEAVAAMVGSALLLRRPGSFCNPQKADELLRRARQLFEFAKLLPNMWSPPAGHQAMYGSNRWHDDLTWAAAWLCRAAVETGVGGGAGTTAGTAACAEAASLWAAAADSDEYYRDAIVWAAVLPLASLLLRDMGAGGPAMVGRYEQHITYVLNRWISTTAQCNGTSPEFQVCYTPGGLAWYTGLGSARCAANVAMAALMSSRSNVSSAEVSKRQQQRRCWAWRQADYLLGGNSHRQSFVVGYAPTAYHSSPTRPVHKSSSCDSDYQVVCDWYALSAPGPNPNVLYGALVGGPDQTDGYQDSRSDFVKNEVALDYNAGFTGAMAGLVEVESLLQAGGCNWEGYCAGTCGTPADVGVFPEPSNCPVAPGEEPTCGAPAPPSPSPPPPPPSPRSPPSPFPPASPLPPPPSPQPPPSPPNPPDGLPTNSSGAPSMCRPYDAACRACSSNANITNATACGACVAVVRYMGRNPYLCHECAGYGVLDSDIQHMCQSECVPQTLTRGTAWACSLICANDRNVGTDLDLARQCVACVLGTTDGWACGRCIEATRCLTDWREARAQCFDCVTSGVLDALGCAECAAQATPAARMACMSCKGVQAGLTAGGLTTAH</sequence>
<dbReference type="Gene3D" id="1.50.10.10">
    <property type="match status" value="1"/>
</dbReference>
<evidence type="ECO:0000256" key="6">
    <source>
        <dbReference type="ARBA" id="ARBA00023295"/>
    </source>
</evidence>
<evidence type="ECO:0000256" key="1">
    <source>
        <dbReference type="ARBA" id="ARBA00000966"/>
    </source>
</evidence>
<evidence type="ECO:0000256" key="8">
    <source>
        <dbReference type="PROSITE-ProRule" id="PRU10059"/>
    </source>
</evidence>
<evidence type="ECO:0000256" key="4">
    <source>
        <dbReference type="ARBA" id="ARBA00023001"/>
    </source>
</evidence>
<evidence type="ECO:0000313" key="13">
    <source>
        <dbReference type="EMBL" id="GIL74807.1"/>
    </source>
</evidence>
<proteinExistence type="inferred from homology"/>
<dbReference type="Pfam" id="PF00759">
    <property type="entry name" value="Glyco_hydro_9"/>
    <property type="match status" value="1"/>
</dbReference>
<dbReference type="OrthoDB" id="2015928at2759"/>
<feature type="signal peptide" evidence="10">
    <location>
        <begin position="1"/>
        <end position="25"/>
    </location>
</feature>
<protein>
    <recommendedName>
        <fullName evidence="10">Endoglucanase</fullName>
        <ecNumber evidence="10">3.2.1.4</ecNumber>
    </recommendedName>
</protein>
<keyword evidence="10" id="KW-0732">Signal</keyword>
<dbReference type="PROSITE" id="PS00592">
    <property type="entry name" value="GH9_2"/>
    <property type="match status" value="1"/>
</dbReference>
<comment type="caution">
    <text evidence="8">Lacks conserved residue(s) required for the propagation of feature annotation.</text>
</comment>
<gene>
    <name evidence="13" type="ORF">Vretifemale_4711</name>
</gene>
<evidence type="ECO:0000313" key="14">
    <source>
        <dbReference type="Proteomes" id="UP000747110"/>
    </source>
</evidence>
<dbReference type="InterPro" id="IPR033126">
    <property type="entry name" value="Glyco_hydro_9_Asp/Glu_AS"/>
</dbReference>
<keyword evidence="14" id="KW-1185">Reference proteome</keyword>
<name>A0A8J4C3G8_9CHLO</name>
<feature type="active site" evidence="9">
    <location>
        <position position="511"/>
    </location>
</feature>
<dbReference type="InterPro" id="IPR018221">
    <property type="entry name" value="Glyco_hydro_9_His_AS"/>
</dbReference>
<keyword evidence="7 8" id="KW-0624">Polysaccharide degradation</keyword>
<comment type="similarity">
    <text evidence="2 8 10">Belongs to the glycosyl hydrolase 9 (cellulase E) family.</text>
</comment>
<dbReference type="PANTHER" id="PTHR22298">
    <property type="entry name" value="ENDO-1,4-BETA-GLUCANASE"/>
    <property type="match status" value="1"/>
</dbReference>
<dbReference type="SUPFAM" id="SSF48208">
    <property type="entry name" value="Six-hairpin glycosidases"/>
    <property type="match status" value="1"/>
</dbReference>
<dbReference type="AlphaFoldDB" id="A0A8J4C3G8"/>
<dbReference type="EC" id="3.2.1.4" evidence="10"/>